<dbReference type="RefSeq" id="XP_004255348.1">
    <property type="nucleotide sequence ID" value="XM_004255300.1"/>
</dbReference>
<sequence>MASTSLFKVVVLGEANVGKTSLLTQYITKKFYEKTKSTVGADFITHEVEVDGQTVVLQIWDTAGSERFCSLGPVFFRGAECCVLVCDMTNAKSFEKIDSWKKVLLSSLSQQDDIESFPFVIVGNKSDCTDEERQVTFAQLSAYGGGKYSYFECSAKTGWNVDTIFIEVAKILKQKSKILSNSPELIEPCRLDDITEKVDKKKSCCN</sequence>
<dbReference type="PANTHER" id="PTHR47981:SF20">
    <property type="entry name" value="RAS-RELATED PROTEIN RAB-7A"/>
    <property type="match status" value="1"/>
</dbReference>
<evidence type="ECO:0000256" key="3">
    <source>
        <dbReference type="ARBA" id="ARBA00022741"/>
    </source>
</evidence>
<dbReference type="Gene3D" id="3.40.50.300">
    <property type="entry name" value="P-loop containing nucleotide triphosphate hydrolases"/>
    <property type="match status" value="1"/>
</dbReference>
<dbReference type="SMART" id="SM00175">
    <property type="entry name" value="RAB"/>
    <property type="match status" value="1"/>
</dbReference>
<dbReference type="InterPro" id="IPR027417">
    <property type="entry name" value="P-loop_NTPase"/>
</dbReference>
<accession>L7FLI3</accession>
<dbReference type="PRINTS" id="PR00449">
    <property type="entry name" value="RASTRNSFRMNG"/>
</dbReference>
<dbReference type="GO" id="GO:0045335">
    <property type="term" value="C:phagocytic vesicle"/>
    <property type="evidence" value="ECO:0007669"/>
    <property type="project" value="TreeGrafter"/>
</dbReference>
<keyword evidence="6" id="KW-1185">Reference proteome</keyword>
<proteinExistence type="inferred from homology"/>
<evidence type="ECO:0000256" key="2">
    <source>
        <dbReference type="ARBA" id="ARBA00010142"/>
    </source>
</evidence>
<dbReference type="NCBIfam" id="TIGR00231">
    <property type="entry name" value="small_GTP"/>
    <property type="match status" value="1"/>
</dbReference>
<dbReference type="OMA" id="MQIPCFE"/>
<dbReference type="Proteomes" id="UP000014680">
    <property type="component" value="Unassembled WGS sequence"/>
</dbReference>
<dbReference type="VEuPathDB" id="AmoebaDB:EIN_335590"/>
<dbReference type="InterPro" id="IPR001806">
    <property type="entry name" value="Small_GTPase"/>
</dbReference>
<dbReference type="InterPro" id="IPR005225">
    <property type="entry name" value="Small_GTP-bd"/>
</dbReference>
<evidence type="ECO:0000313" key="6">
    <source>
        <dbReference type="Proteomes" id="UP000014680"/>
    </source>
</evidence>
<dbReference type="OrthoDB" id="1436450at2759"/>
<dbReference type="SUPFAM" id="SSF52540">
    <property type="entry name" value="P-loop containing nucleoside triphosphate hydrolases"/>
    <property type="match status" value="1"/>
</dbReference>
<reference evidence="5 6" key="1">
    <citation type="submission" date="2012-10" db="EMBL/GenBank/DDBJ databases">
        <authorList>
            <person name="Zafar N."/>
            <person name="Inman J."/>
            <person name="Hall N."/>
            <person name="Lorenzi H."/>
            <person name="Caler E."/>
        </authorList>
    </citation>
    <scope>NUCLEOTIDE SEQUENCE [LARGE SCALE GENOMIC DNA]</scope>
    <source>
        <strain evidence="5 6">IP1</strain>
    </source>
</reference>
<dbReference type="GO" id="GO:0005525">
    <property type="term" value="F:GTP binding"/>
    <property type="evidence" value="ECO:0007669"/>
    <property type="project" value="UniProtKB-KW"/>
</dbReference>
<dbReference type="FunFam" id="3.40.50.300:FF:002897">
    <property type="entry name" value="Small GTP binding protein Rab7 putative"/>
    <property type="match status" value="1"/>
</dbReference>
<dbReference type="GO" id="GO:0090385">
    <property type="term" value="P:phagosome-lysosome fusion"/>
    <property type="evidence" value="ECO:0007669"/>
    <property type="project" value="TreeGrafter"/>
</dbReference>
<keyword evidence="4" id="KW-0342">GTP-binding</keyword>
<comment type="similarity">
    <text evidence="2">Belongs to the small GTPase superfamily. Rho family.</text>
</comment>
<dbReference type="GO" id="GO:0005764">
    <property type="term" value="C:lysosome"/>
    <property type="evidence" value="ECO:0007669"/>
    <property type="project" value="TreeGrafter"/>
</dbReference>
<gene>
    <name evidence="5" type="ORF">EIN_335590</name>
</gene>
<protein>
    <submittedName>
        <fullName evidence="5">Uncharacterized protein</fullName>
    </submittedName>
</protein>
<dbReference type="GO" id="GO:0005770">
    <property type="term" value="C:late endosome"/>
    <property type="evidence" value="ECO:0007669"/>
    <property type="project" value="TreeGrafter"/>
</dbReference>
<dbReference type="GeneID" id="14887529"/>
<evidence type="ECO:0000256" key="1">
    <source>
        <dbReference type="ARBA" id="ARBA00006270"/>
    </source>
</evidence>
<dbReference type="Pfam" id="PF00071">
    <property type="entry name" value="Ras"/>
    <property type="match status" value="1"/>
</dbReference>
<comment type="similarity">
    <text evidence="1">Belongs to the small GTPase superfamily. Rab family.</text>
</comment>
<evidence type="ECO:0000256" key="4">
    <source>
        <dbReference type="ARBA" id="ARBA00023134"/>
    </source>
</evidence>
<dbReference type="SMART" id="SM00174">
    <property type="entry name" value="RHO"/>
    <property type="match status" value="1"/>
</dbReference>
<dbReference type="SMART" id="SM00173">
    <property type="entry name" value="RAS"/>
    <property type="match status" value="1"/>
</dbReference>
<dbReference type="PROSITE" id="PS51419">
    <property type="entry name" value="RAB"/>
    <property type="match status" value="1"/>
</dbReference>
<dbReference type="KEGG" id="eiv:EIN_335590"/>
<dbReference type="EMBL" id="KB206750">
    <property type="protein sequence ID" value="ELP88577.1"/>
    <property type="molecule type" value="Genomic_DNA"/>
</dbReference>
<evidence type="ECO:0000313" key="5">
    <source>
        <dbReference type="EMBL" id="ELP88577.1"/>
    </source>
</evidence>
<dbReference type="AlphaFoldDB" id="L7FLI3"/>
<dbReference type="SMART" id="SM00176">
    <property type="entry name" value="RAN"/>
    <property type="match status" value="1"/>
</dbReference>
<name>L7FLI3_ENTIV</name>
<dbReference type="GO" id="GO:0003924">
    <property type="term" value="F:GTPase activity"/>
    <property type="evidence" value="ECO:0007669"/>
    <property type="project" value="InterPro"/>
</dbReference>
<dbReference type="PROSITE" id="PS51421">
    <property type="entry name" value="RAS"/>
    <property type="match status" value="1"/>
</dbReference>
<dbReference type="PANTHER" id="PTHR47981">
    <property type="entry name" value="RAB FAMILY"/>
    <property type="match status" value="1"/>
</dbReference>
<organism evidence="5 6">
    <name type="scientific">Entamoeba invadens IP1</name>
    <dbReference type="NCBI Taxonomy" id="370355"/>
    <lineage>
        <taxon>Eukaryota</taxon>
        <taxon>Amoebozoa</taxon>
        <taxon>Evosea</taxon>
        <taxon>Archamoebae</taxon>
        <taxon>Mastigamoebida</taxon>
        <taxon>Entamoebidae</taxon>
        <taxon>Entamoeba</taxon>
    </lineage>
</organism>
<keyword evidence="3" id="KW-0547">Nucleotide-binding</keyword>